<evidence type="ECO:0008006" key="3">
    <source>
        <dbReference type="Google" id="ProtNLM"/>
    </source>
</evidence>
<organism evidence="1 2">
    <name type="scientific">Armillaria borealis</name>
    <dbReference type="NCBI Taxonomy" id="47425"/>
    <lineage>
        <taxon>Eukaryota</taxon>
        <taxon>Fungi</taxon>
        <taxon>Dikarya</taxon>
        <taxon>Basidiomycota</taxon>
        <taxon>Agaricomycotina</taxon>
        <taxon>Agaricomycetes</taxon>
        <taxon>Agaricomycetidae</taxon>
        <taxon>Agaricales</taxon>
        <taxon>Marasmiineae</taxon>
        <taxon>Physalacriaceae</taxon>
        <taxon>Armillaria</taxon>
    </lineage>
</organism>
<protein>
    <recommendedName>
        <fullName evidence="3">F-box domain-containing protein</fullName>
    </recommendedName>
</protein>
<gene>
    <name evidence="1" type="ORF">EV421DRAFT_1906485</name>
</gene>
<keyword evidence="2" id="KW-1185">Reference proteome</keyword>
<accession>A0AA39J9C2</accession>
<dbReference type="Proteomes" id="UP001175226">
    <property type="component" value="Unassembled WGS sequence"/>
</dbReference>
<sequence>MSCLTCSNQCGFVNSPSPEPQSDTLKATQGSDSLVSQILRGSRPLLGSDHAPINDEIAKLEWLGSWHSVQLHAVLKSLENRKSLFAPVRRLPRDILLEIFHSVSDSWWQNDHRAEEDDRTYDRLDSTHDSLDMTGPLWVLDSVCGLWRDILYTSPASWARCVLVKSPFSKHARDILQAYLEHTGEHPLSLVALCDSRNLAEDGEIMSLLVQSCHRWRNVCIRIDIHHTHHLRSISHFPVLQTIEMYICDDYGYPSDMSLDMCLKASQLWQATLPNQGIHRVRLPSGITHYSGCITCAEDLQLLSQLSKLRTCHLRSRETSPTDAVPVVMAELRQLYVEDSDALDLLTAPMLQSLTIVEVSEGSLSSSSIAPFLRRSGCRLESLGMSAQGLAALISKIFSSEACSTISHLKLELGPNCNDISKILTPSSILPNLRHLVLCFACGSLLYKTKRLDLLNMIRSRCKAGVLKMTETSFERSISPTYIMEADIRAVIGDNVEMRVEEWSPLDLDYRYSFSGSELPQFW</sequence>
<reference evidence="1" key="1">
    <citation type="submission" date="2023-06" db="EMBL/GenBank/DDBJ databases">
        <authorList>
            <consortium name="Lawrence Berkeley National Laboratory"/>
            <person name="Ahrendt S."/>
            <person name="Sahu N."/>
            <person name="Indic B."/>
            <person name="Wong-Bajracharya J."/>
            <person name="Merenyi Z."/>
            <person name="Ke H.-M."/>
            <person name="Monk M."/>
            <person name="Kocsube S."/>
            <person name="Drula E."/>
            <person name="Lipzen A."/>
            <person name="Balint B."/>
            <person name="Henrissat B."/>
            <person name="Andreopoulos B."/>
            <person name="Martin F.M."/>
            <person name="Harder C.B."/>
            <person name="Rigling D."/>
            <person name="Ford K.L."/>
            <person name="Foster G.D."/>
            <person name="Pangilinan J."/>
            <person name="Papanicolaou A."/>
            <person name="Barry K."/>
            <person name="LaButti K."/>
            <person name="Viragh M."/>
            <person name="Koriabine M."/>
            <person name="Yan M."/>
            <person name="Riley R."/>
            <person name="Champramary S."/>
            <person name="Plett K.L."/>
            <person name="Tsai I.J."/>
            <person name="Slot J."/>
            <person name="Sipos G."/>
            <person name="Plett J."/>
            <person name="Nagy L.G."/>
            <person name="Grigoriev I.V."/>
        </authorList>
    </citation>
    <scope>NUCLEOTIDE SEQUENCE</scope>
    <source>
        <strain evidence="1">FPL87.14</strain>
    </source>
</reference>
<evidence type="ECO:0000313" key="2">
    <source>
        <dbReference type="Proteomes" id="UP001175226"/>
    </source>
</evidence>
<comment type="caution">
    <text evidence="1">The sequence shown here is derived from an EMBL/GenBank/DDBJ whole genome shotgun (WGS) entry which is preliminary data.</text>
</comment>
<dbReference type="EMBL" id="JAUEPT010000042">
    <property type="protein sequence ID" value="KAK0438550.1"/>
    <property type="molecule type" value="Genomic_DNA"/>
</dbReference>
<evidence type="ECO:0000313" key="1">
    <source>
        <dbReference type="EMBL" id="KAK0438550.1"/>
    </source>
</evidence>
<dbReference type="AlphaFoldDB" id="A0AA39J9C2"/>
<name>A0AA39J9C2_9AGAR</name>
<proteinExistence type="predicted"/>